<protein>
    <submittedName>
        <fullName evidence="3">Uncharacterized protein</fullName>
    </submittedName>
</protein>
<feature type="region of interest" description="Disordered" evidence="1">
    <location>
        <begin position="226"/>
        <end position="336"/>
    </location>
</feature>
<dbReference type="EMBL" id="QJSQ01000029">
    <property type="protein sequence ID" value="PYE16653.1"/>
    <property type="molecule type" value="Genomic_DNA"/>
</dbReference>
<keyword evidence="2" id="KW-0472">Membrane</keyword>
<comment type="caution">
    <text evidence="3">The sequence shown here is derived from an EMBL/GenBank/DDBJ whole genome shotgun (WGS) entry which is preliminary data.</text>
</comment>
<evidence type="ECO:0000313" key="3">
    <source>
        <dbReference type="EMBL" id="PYE16653.1"/>
    </source>
</evidence>
<accession>A0A2V4TLV3</accession>
<feature type="compositionally biased region" description="Low complexity" evidence="1">
    <location>
        <begin position="296"/>
        <end position="309"/>
    </location>
</feature>
<evidence type="ECO:0000256" key="2">
    <source>
        <dbReference type="SAM" id="Phobius"/>
    </source>
</evidence>
<dbReference type="Proteomes" id="UP000247772">
    <property type="component" value="Unassembled WGS sequence"/>
</dbReference>
<gene>
    <name evidence="3" type="ORF">C7410_12994</name>
</gene>
<feature type="compositionally biased region" description="Basic and acidic residues" evidence="1">
    <location>
        <begin position="156"/>
        <end position="167"/>
    </location>
</feature>
<sequence>MSAQMTWNPGFPTPCKFCGGALYQHVDSCPYCGTDRPLDTAAHARPKATARVFRSAAAPMPAVVKVSLAGAAASSRPSVQADYLRHYRLEDQRPFWHTGKGHFVKGVLLIWLIVAIAYAAFLLYGERRGQEREVRAARASFAEKSLPSTNAALTREANDGQAREMQRDSAPVEPSRDDALQSAERCASQRAWDCVREQASKALAIDPGSVHARSLMERAIVATGWSPLRSPNGAAQADASAPLPRGAGTVPLPSSRDWGAARQAIPNDPITAEPPPPLPGATSTTANGNPPDLGNASASVTTSAASPASNENGVDAQEREILQLGWKHAASSEASH</sequence>
<name>A0A2V4TLV3_9BURK</name>
<dbReference type="AlphaFoldDB" id="A0A2V4TLV3"/>
<organism evidence="3 4">
    <name type="scientific">Paraburkholderia silvatlantica</name>
    <dbReference type="NCBI Taxonomy" id="321895"/>
    <lineage>
        <taxon>Bacteria</taxon>
        <taxon>Pseudomonadati</taxon>
        <taxon>Pseudomonadota</taxon>
        <taxon>Betaproteobacteria</taxon>
        <taxon>Burkholderiales</taxon>
        <taxon>Burkholderiaceae</taxon>
        <taxon>Paraburkholderia</taxon>
    </lineage>
</organism>
<keyword evidence="2" id="KW-1133">Transmembrane helix</keyword>
<feature type="region of interest" description="Disordered" evidence="1">
    <location>
        <begin position="156"/>
        <end position="183"/>
    </location>
</feature>
<reference evidence="3 4" key="1">
    <citation type="submission" date="2018-06" db="EMBL/GenBank/DDBJ databases">
        <title>Genomic Encyclopedia of Type Strains, Phase IV (KMG-V): Genome sequencing to study the core and pangenomes of soil and plant-associated prokaryotes.</title>
        <authorList>
            <person name="Whitman W."/>
        </authorList>
    </citation>
    <scope>NUCLEOTIDE SEQUENCE [LARGE SCALE GENOMIC DNA]</scope>
    <source>
        <strain evidence="3 4">SRCL-318</strain>
    </source>
</reference>
<proteinExistence type="predicted"/>
<keyword evidence="2" id="KW-0812">Transmembrane</keyword>
<evidence type="ECO:0000313" key="4">
    <source>
        <dbReference type="Proteomes" id="UP000247772"/>
    </source>
</evidence>
<feature type="transmembrane region" description="Helical" evidence="2">
    <location>
        <begin position="103"/>
        <end position="125"/>
    </location>
</feature>
<evidence type="ECO:0000256" key="1">
    <source>
        <dbReference type="SAM" id="MobiDB-lite"/>
    </source>
</evidence>